<dbReference type="PANTHER" id="PTHR32309:SF13">
    <property type="entry name" value="FERRIC ENTEROBACTIN TRANSPORT PROTEIN FEPE"/>
    <property type="match status" value="1"/>
</dbReference>
<dbReference type="InterPro" id="IPR003856">
    <property type="entry name" value="LPS_length_determ_N"/>
</dbReference>
<evidence type="ECO:0000313" key="21">
    <source>
        <dbReference type="EMBL" id="KAA1425339.1"/>
    </source>
</evidence>
<dbReference type="InterPro" id="IPR050445">
    <property type="entry name" value="Bact_polysacc_biosynth/exp"/>
</dbReference>
<sequence length="470" mass="49809">MGVRELLQVLRRRWLLITGCVVVALAVAGVLLVRATPEYTSTTRLFVSTPQADGTDAYQGGLFSQQRVASYATLLTGEAVAKRVVDRLDLDESPSEISEKISATVVPETVILEVQARDPDPEQAQAIAAATAEEFTAYVGELETSGSDDGPPIKATVVDSATLPESPTTPDIPRTLGLALLLGLLVGVGAALLRETLDTSVRTSDDLEALTDAPALGAIPYDSTAAKSPLVTQIGLLAPRTEAFRVLRTNLQFVDVDASRKVIVVTSSIPEEGKTTTAINLALTLAIAQHRVVLVEGDLRRPRIADYMGLQHGVGLTSVMIGRRTLTEAVQQTTNTFLDVLTSGPIPPNPAELLQSQAMVESLRELRATYDIVLIDAPPLLPITDAAVLASQCDGAILVVGAKKATRDQVGHSVERLANVGARLLGTVLTMASTRSQEGTWSGYGYGYGHAEPPGTPHPRDGVDPVKHRG</sequence>
<protein>
    <recommendedName>
        <fullName evidence="5">non-specific protein-tyrosine kinase</fullName>
        <ecNumber evidence="5">2.7.10.2</ecNumber>
    </recommendedName>
</protein>
<evidence type="ECO:0000256" key="17">
    <source>
        <dbReference type="SAM" id="MobiDB-lite"/>
    </source>
</evidence>
<reference evidence="21 22" key="1">
    <citation type="submission" date="2019-09" db="EMBL/GenBank/DDBJ databases">
        <title>Mumia zhuanghuii sp. nov. isolated from the intestinal contents of plateau pika (Ochotona curzoniae) in the Qinghai-Tibet plateau of China.</title>
        <authorList>
            <person name="Tian Z."/>
        </authorList>
    </citation>
    <scope>NUCLEOTIDE SEQUENCE [LARGE SCALE GENOMIC DNA]</scope>
    <source>
        <strain evidence="22">350</strain>
    </source>
</reference>
<name>A0A5Q6S562_9ACTN</name>
<evidence type="ECO:0000256" key="18">
    <source>
        <dbReference type="SAM" id="Phobius"/>
    </source>
</evidence>
<dbReference type="Proteomes" id="UP000307768">
    <property type="component" value="Unassembled WGS sequence"/>
</dbReference>
<dbReference type="GO" id="GO:0005524">
    <property type="term" value="F:ATP binding"/>
    <property type="evidence" value="ECO:0007669"/>
    <property type="project" value="UniProtKB-KW"/>
</dbReference>
<dbReference type="AlphaFoldDB" id="A0A5Q6S562"/>
<dbReference type="GO" id="GO:0004715">
    <property type="term" value="F:non-membrane spanning protein tyrosine kinase activity"/>
    <property type="evidence" value="ECO:0007669"/>
    <property type="project" value="UniProtKB-EC"/>
</dbReference>
<dbReference type="CDD" id="cd05387">
    <property type="entry name" value="BY-kinase"/>
    <property type="match status" value="1"/>
</dbReference>
<dbReference type="EMBL" id="VDFQ02000001">
    <property type="protein sequence ID" value="KAA1425339.1"/>
    <property type="molecule type" value="Genomic_DNA"/>
</dbReference>
<dbReference type="InterPro" id="IPR005702">
    <property type="entry name" value="Wzc-like_C"/>
</dbReference>
<gene>
    <name evidence="21" type="ORF">FE697_005655</name>
</gene>
<evidence type="ECO:0000256" key="8">
    <source>
        <dbReference type="ARBA" id="ARBA00022679"/>
    </source>
</evidence>
<dbReference type="GO" id="GO:0005886">
    <property type="term" value="C:plasma membrane"/>
    <property type="evidence" value="ECO:0007669"/>
    <property type="project" value="UniProtKB-SubCell"/>
</dbReference>
<evidence type="ECO:0000259" key="20">
    <source>
        <dbReference type="Pfam" id="PF13614"/>
    </source>
</evidence>
<evidence type="ECO:0000256" key="7">
    <source>
        <dbReference type="ARBA" id="ARBA00022519"/>
    </source>
</evidence>
<evidence type="ECO:0000256" key="12">
    <source>
        <dbReference type="ARBA" id="ARBA00022840"/>
    </source>
</evidence>
<feature type="domain" description="AAA" evidence="20">
    <location>
        <begin position="262"/>
        <end position="391"/>
    </location>
</feature>
<dbReference type="RefSeq" id="WP_149768514.1">
    <property type="nucleotide sequence ID" value="NZ_VDFQ02000001.1"/>
</dbReference>
<evidence type="ECO:0000256" key="6">
    <source>
        <dbReference type="ARBA" id="ARBA00022475"/>
    </source>
</evidence>
<comment type="similarity">
    <text evidence="3">Belongs to the CpsD/CapB family.</text>
</comment>
<feature type="domain" description="Polysaccharide chain length determinant N-terminal" evidence="19">
    <location>
        <begin position="3"/>
        <end position="87"/>
    </location>
</feature>
<comment type="catalytic activity">
    <reaction evidence="16">
        <text>L-tyrosyl-[protein] + ATP = O-phospho-L-tyrosyl-[protein] + ADP + H(+)</text>
        <dbReference type="Rhea" id="RHEA:10596"/>
        <dbReference type="Rhea" id="RHEA-COMP:10136"/>
        <dbReference type="Rhea" id="RHEA-COMP:20101"/>
        <dbReference type="ChEBI" id="CHEBI:15378"/>
        <dbReference type="ChEBI" id="CHEBI:30616"/>
        <dbReference type="ChEBI" id="CHEBI:46858"/>
        <dbReference type="ChEBI" id="CHEBI:61978"/>
        <dbReference type="ChEBI" id="CHEBI:456216"/>
        <dbReference type="EC" id="2.7.10.2"/>
    </reaction>
</comment>
<comment type="subcellular location">
    <subcellularLocation>
        <location evidence="1">Cell inner membrane</location>
        <topology evidence="1">Multi-pass membrane protein</topology>
    </subcellularLocation>
</comment>
<evidence type="ECO:0000256" key="14">
    <source>
        <dbReference type="ARBA" id="ARBA00023136"/>
    </source>
</evidence>
<evidence type="ECO:0000256" key="2">
    <source>
        <dbReference type="ARBA" id="ARBA00006683"/>
    </source>
</evidence>
<evidence type="ECO:0000256" key="11">
    <source>
        <dbReference type="ARBA" id="ARBA00022777"/>
    </source>
</evidence>
<feature type="region of interest" description="Disordered" evidence="17">
    <location>
        <begin position="448"/>
        <end position="470"/>
    </location>
</feature>
<dbReference type="Pfam" id="PF13614">
    <property type="entry name" value="AAA_31"/>
    <property type="match status" value="1"/>
</dbReference>
<proteinExistence type="inferred from homology"/>
<dbReference type="Gene3D" id="3.40.50.300">
    <property type="entry name" value="P-loop containing nucleotide triphosphate hydrolases"/>
    <property type="match status" value="1"/>
</dbReference>
<evidence type="ECO:0000259" key="19">
    <source>
        <dbReference type="Pfam" id="PF02706"/>
    </source>
</evidence>
<keyword evidence="14 18" id="KW-0472">Membrane</keyword>
<keyword evidence="11 21" id="KW-0418">Kinase</keyword>
<evidence type="ECO:0000256" key="1">
    <source>
        <dbReference type="ARBA" id="ARBA00004429"/>
    </source>
</evidence>
<keyword evidence="15" id="KW-0829">Tyrosine-protein kinase</keyword>
<evidence type="ECO:0000313" key="22">
    <source>
        <dbReference type="Proteomes" id="UP000307768"/>
    </source>
</evidence>
<feature type="compositionally biased region" description="Basic and acidic residues" evidence="17">
    <location>
        <begin position="458"/>
        <end position="470"/>
    </location>
</feature>
<dbReference type="OrthoDB" id="9812433at2"/>
<evidence type="ECO:0000256" key="5">
    <source>
        <dbReference type="ARBA" id="ARBA00011903"/>
    </source>
</evidence>
<keyword evidence="8 21" id="KW-0808">Transferase</keyword>
<accession>A0A5Q6S562</accession>
<keyword evidence="6" id="KW-1003">Cell membrane</keyword>
<keyword evidence="13 18" id="KW-1133">Transmembrane helix</keyword>
<keyword evidence="12" id="KW-0067">ATP-binding</keyword>
<keyword evidence="9 18" id="KW-0812">Transmembrane</keyword>
<comment type="caution">
    <text evidence="21">The sequence shown here is derived from an EMBL/GenBank/DDBJ whole genome shotgun (WGS) entry which is preliminary data.</text>
</comment>
<comment type="similarity">
    <text evidence="4">Belongs to the etk/wzc family.</text>
</comment>
<evidence type="ECO:0000256" key="3">
    <source>
        <dbReference type="ARBA" id="ARBA00007316"/>
    </source>
</evidence>
<feature type="transmembrane region" description="Helical" evidence="18">
    <location>
        <begin position="14"/>
        <end position="35"/>
    </location>
</feature>
<dbReference type="EC" id="2.7.10.2" evidence="5"/>
<evidence type="ECO:0000256" key="9">
    <source>
        <dbReference type="ARBA" id="ARBA00022692"/>
    </source>
</evidence>
<evidence type="ECO:0000256" key="13">
    <source>
        <dbReference type="ARBA" id="ARBA00022989"/>
    </source>
</evidence>
<dbReference type="InterPro" id="IPR025669">
    <property type="entry name" value="AAA_dom"/>
</dbReference>
<evidence type="ECO:0000256" key="10">
    <source>
        <dbReference type="ARBA" id="ARBA00022741"/>
    </source>
</evidence>
<dbReference type="InterPro" id="IPR027417">
    <property type="entry name" value="P-loop_NTPase"/>
</dbReference>
<dbReference type="FunFam" id="3.40.50.300:FF:000527">
    <property type="entry name" value="Tyrosine-protein kinase etk"/>
    <property type="match status" value="1"/>
</dbReference>
<dbReference type="PANTHER" id="PTHR32309">
    <property type="entry name" value="TYROSINE-PROTEIN KINASE"/>
    <property type="match status" value="1"/>
</dbReference>
<dbReference type="Pfam" id="PF02706">
    <property type="entry name" value="Wzz"/>
    <property type="match status" value="1"/>
</dbReference>
<dbReference type="NCBIfam" id="TIGR01007">
    <property type="entry name" value="eps_fam"/>
    <property type="match status" value="1"/>
</dbReference>
<dbReference type="GO" id="GO:0042802">
    <property type="term" value="F:identical protein binding"/>
    <property type="evidence" value="ECO:0007669"/>
    <property type="project" value="UniProtKB-ARBA"/>
</dbReference>
<keyword evidence="7" id="KW-0997">Cell inner membrane</keyword>
<organism evidence="21 22">
    <name type="scientific">Mumia zhuanghuii</name>
    <dbReference type="NCBI Taxonomy" id="2585211"/>
    <lineage>
        <taxon>Bacteria</taxon>
        <taxon>Bacillati</taxon>
        <taxon>Actinomycetota</taxon>
        <taxon>Actinomycetes</taxon>
        <taxon>Propionibacteriales</taxon>
        <taxon>Nocardioidaceae</taxon>
        <taxon>Mumia</taxon>
    </lineage>
</organism>
<evidence type="ECO:0000256" key="4">
    <source>
        <dbReference type="ARBA" id="ARBA00008883"/>
    </source>
</evidence>
<evidence type="ECO:0000256" key="16">
    <source>
        <dbReference type="ARBA" id="ARBA00051245"/>
    </source>
</evidence>
<keyword evidence="10" id="KW-0547">Nucleotide-binding</keyword>
<comment type="similarity">
    <text evidence="2">Belongs to the CpsC/CapA family.</text>
</comment>
<evidence type="ECO:0000256" key="15">
    <source>
        <dbReference type="ARBA" id="ARBA00023137"/>
    </source>
</evidence>
<dbReference type="SUPFAM" id="SSF52540">
    <property type="entry name" value="P-loop containing nucleoside triphosphate hydrolases"/>
    <property type="match status" value="1"/>
</dbReference>